<reference evidence="13 14" key="1">
    <citation type="submission" date="2020-04" db="EMBL/GenBank/DDBJ databases">
        <title>Genome sequencing of Rosenbergiella species.</title>
        <authorList>
            <person name="Alvarez-Perez S."/>
            <person name="Lievens B."/>
        </authorList>
    </citation>
    <scope>NUCLEOTIDE SEQUENCE [LARGE SCALE GENOMIC DNA]</scope>
    <source>
        <strain evidence="13 14">CdVSA20.1</strain>
    </source>
</reference>
<evidence type="ECO:0000256" key="6">
    <source>
        <dbReference type="ARBA" id="ARBA00011893"/>
    </source>
</evidence>
<dbReference type="NCBIfam" id="TIGR01090">
    <property type="entry name" value="apt"/>
    <property type="match status" value="1"/>
</dbReference>
<dbReference type="CDD" id="cd06223">
    <property type="entry name" value="PRTases_typeI"/>
    <property type="match status" value="1"/>
</dbReference>
<keyword evidence="8 11" id="KW-0328">Glycosyltransferase</keyword>
<organism evidence="13 14">
    <name type="scientific">Rosenbergiella australiborealis</name>
    <dbReference type="NCBI Taxonomy" id="1544696"/>
    <lineage>
        <taxon>Bacteria</taxon>
        <taxon>Pseudomonadati</taxon>
        <taxon>Pseudomonadota</taxon>
        <taxon>Gammaproteobacteria</taxon>
        <taxon>Enterobacterales</taxon>
        <taxon>Erwiniaceae</taxon>
        <taxon>Rosenbergiella</taxon>
    </lineage>
</organism>
<comment type="pathway">
    <text evidence="3 11">Purine metabolism; AMP biosynthesis via salvage pathway; AMP from adenine: step 1/1.</text>
</comment>
<comment type="subunit">
    <text evidence="5 11">Homodimer.</text>
</comment>
<gene>
    <name evidence="11 13" type="primary">apt</name>
    <name evidence="13" type="ORF">HGT73_12160</name>
</gene>
<evidence type="ECO:0000256" key="10">
    <source>
        <dbReference type="ARBA" id="ARBA00022726"/>
    </source>
</evidence>
<evidence type="ECO:0000256" key="8">
    <source>
        <dbReference type="ARBA" id="ARBA00022676"/>
    </source>
</evidence>
<feature type="domain" description="Phosphoribosyltransferase" evidence="12">
    <location>
        <begin position="32"/>
        <end position="178"/>
    </location>
</feature>
<protein>
    <recommendedName>
        <fullName evidence="6 11">Adenine phosphoribosyltransferase</fullName>
        <shortName evidence="11">APRT</shortName>
        <ecNumber evidence="6 11">2.4.2.7</ecNumber>
    </recommendedName>
</protein>
<comment type="subcellular location">
    <subcellularLocation>
        <location evidence="2 11">Cytoplasm</location>
    </subcellularLocation>
</comment>
<keyword evidence="7 11" id="KW-0963">Cytoplasm</keyword>
<dbReference type="PANTHER" id="PTHR11776:SF7">
    <property type="entry name" value="PHOSPHORIBOSYLTRANSFERASE DOMAIN-CONTAINING PROTEIN"/>
    <property type="match status" value="1"/>
</dbReference>
<evidence type="ECO:0000256" key="3">
    <source>
        <dbReference type="ARBA" id="ARBA00004659"/>
    </source>
</evidence>
<dbReference type="Proteomes" id="UP000786875">
    <property type="component" value="Unassembled WGS sequence"/>
</dbReference>
<keyword evidence="14" id="KW-1185">Reference proteome</keyword>
<comment type="catalytic activity">
    <reaction evidence="1 11">
        <text>AMP + diphosphate = 5-phospho-alpha-D-ribose 1-diphosphate + adenine</text>
        <dbReference type="Rhea" id="RHEA:16609"/>
        <dbReference type="ChEBI" id="CHEBI:16708"/>
        <dbReference type="ChEBI" id="CHEBI:33019"/>
        <dbReference type="ChEBI" id="CHEBI:58017"/>
        <dbReference type="ChEBI" id="CHEBI:456215"/>
        <dbReference type="EC" id="2.4.2.7"/>
    </reaction>
</comment>
<keyword evidence="9 11" id="KW-0808">Transferase</keyword>
<evidence type="ECO:0000256" key="11">
    <source>
        <dbReference type="HAMAP-Rule" id="MF_00004"/>
    </source>
</evidence>
<evidence type="ECO:0000256" key="1">
    <source>
        <dbReference type="ARBA" id="ARBA00000868"/>
    </source>
</evidence>
<proteinExistence type="inferred from homology"/>
<evidence type="ECO:0000256" key="9">
    <source>
        <dbReference type="ARBA" id="ARBA00022679"/>
    </source>
</evidence>
<dbReference type="Pfam" id="PF00156">
    <property type="entry name" value="Pribosyltran"/>
    <property type="match status" value="1"/>
</dbReference>
<keyword evidence="10 11" id="KW-0660">Purine salvage</keyword>
<dbReference type="Gene3D" id="3.40.50.2020">
    <property type="match status" value="1"/>
</dbReference>
<evidence type="ECO:0000256" key="2">
    <source>
        <dbReference type="ARBA" id="ARBA00004496"/>
    </source>
</evidence>
<dbReference type="EMBL" id="JABBFO010000012">
    <property type="protein sequence ID" value="MBT0728116.1"/>
    <property type="molecule type" value="Genomic_DNA"/>
</dbReference>
<dbReference type="SUPFAM" id="SSF53271">
    <property type="entry name" value="PRTase-like"/>
    <property type="match status" value="1"/>
</dbReference>
<sequence length="184" mass="20162">MTTTHQAKLTLIKDSIRSVPDYPKPGILFRDVTSLLEDPRAYAATIDILVERYRDQGITKVIGTEARGFLFGAPVALGLGVGFVPVRKPGKLPRAVWQETYALEYGTDTLEIHQDALSESDHVLVVDDLLATGGTIEATVKLIRRAGAQVTDAAFVINLFDLEGERRLNKLGLKCFSVVDFPGH</sequence>
<evidence type="ECO:0000313" key="14">
    <source>
        <dbReference type="Proteomes" id="UP000786875"/>
    </source>
</evidence>
<comment type="similarity">
    <text evidence="4 11">Belongs to the purine/pyrimidine phosphoribosyltransferase family.</text>
</comment>
<evidence type="ECO:0000313" key="13">
    <source>
        <dbReference type="EMBL" id="MBT0728116.1"/>
    </source>
</evidence>
<dbReference type="InterPro" id="IPR050120">
    <property type="entry name" value="Adenine_PRTase"/>
</dbReference>
<dbReference type="InterPro" id="IPR000836">
    <property type="entry name" value="PRTase_dom"/>
</dbReference>
<accession>A0ABS5T6X6</accession>
<dbReference type="InterPro" id="IPR029057">
    <property type="entry name" value="PRTase-like"/>
</dbReference>
<dbReference type="NCBIfam" id="NF002632">
    <property type="entry name" value="PRK02304.1-1"/>
    <property type="match status" value="1"/>
</dbReference>
<dbReference type="InterPro" id="IPR005764">
    <property type="entry name" value="Ade_phspho_trans"/>
</dbReference>
<dbReference type="RefSeq" id="WP_214215399.1">
    <property type="nucleotide sequence ID" value="NZ_JABBFO010000012.1"/>
</dbReference>
<dbReference type="NCBIfam" id="NF002634">
    <property type="entry name" value="PRK02304.1-3"/>
    <property type="match status" value="1"/>
</dbReference>
<comment type="function">
    <text evidence="11">Catalyzes a salvage reaction resulting in the formation of AMP, that is energically less costly than de novo synthesis.</text>
</comment>
<dbReference type="PANTHER" id="PTHR11776">
    <property type="entry name" value="ADENINE PHOSPHORIBOSYLTRANSFERASE"/>
    <property type="match status" value="1"/>
</dbReference>
<dbReference type="EC" id="2.4.2.7" evidence="6 11"/>
<evidence type="ECO:0000256" key="5">
    <source>
        <dbReference type="ARBA" id="ARBA00011738"/>
    </source>
</evidence>
<name>A0ABS5T6X6_9GAMM</name>
<comment type="caution">
    <text evidence="13">The sequence shown here is derived from an EMBL/GenBank/DDBJ whole genome shotgun (WGS) entry which is preliminary data.</text>
</comment>
<evidence type="ECO:0000256" key="4">
    <source>
        <dbReference type="ARBA" id="ARBA00008391"/>
    </source>
</evidence>
<dbReference type="HAMAP" id="MF_00004">
    <property type="entry name" value="Aden_phosphoribosyltr"/>
    <property type="match status" value="1"/>
</dbReference>
<dbReference type="GO" id="GO:0003999">
    <property type="term" value="F:adenine phosphoribosyltransferase activity"/>
    <property type="evidence" value="ECO:0007669"/>
    <property type="project" value="UniProtKB-EC"/>
</dbReference>
<evidence type="ECO:0000259" key="12">
    <source>
        <dbReference type="Pfam" id="PF00156"/>
    </source>
</evidence>
<evidence type="ECO:0000256" key="7">
    <source>
        <dbReference type="ARBA" id="ARBA00022490"/>
    </source>
</evidence>
<dbReference type="NCBIfam" id="NF002636">
    <property type="entry name" value="PRK02304.1-5"/>
    <property type="match status" value="1"/>
</dbReference>